<dbReference type="AlphaFoldDB" id="A0A5C4NL91"/>
<evidence type="ECO:0000259" key="16">
    <source>
        <dbReference type="PROSITE" id="PS50112"/>
    </source>
</evidence>
<proteinExistence type="predicted"/>
<dbReference type="SUPFAM" id="SSF55785">
    <property type="entry name" value="PYP-like sensor domain (PAS domain)"/>
    <property type="match status" value="2"/>
</dbReference>
<dbReference type="PROSITE" id="PS50113">
    <property type="entry name" value="PAC"/>
    <property type="match status" value="2"/>
</dbReference>
<dbReference type="SMART" id="SM00911">
    <property type="entry name" value="HWE_HK"/>
    <property type="match status" value="1"/>
</dbReference>
<evidence type="ECO:0000256" key="14">
    <source>
        <dbReference type="ARBA" id="ARBA00023026"/>
    </source>
</evidence>
<dbReference type="Proteomes" id="UP000305709">
    <property type="component" value="Unassembled WGS sequence"/>
</dbReference>
<dbReference type="InterPro" id="IPR001610">
    <property type="entry name" value="PAC"/>
</dbReference>
<evidence type="ECO:0000256" key="3">
    <source>
        <dbReference type="ARBA" id="ARBA00022543"/>
    </source>
</evidence>
<dbReference type="RefSeq" id="WP_139079754.1">
    <property type="nucleotide sequence ID" value="NZ_VDFV01000001.1"/>
</dbReference>
<feature type="domain" description="PAC" evidence="17">
    <location>
        <begin position="82"/>
        <end position="134"/>
    </location>
</feature>
<dbReference type="OrthoDB" id="489241at2"/>
<sequence>MNVPQRRDRAGDQRLRAVLRACGQTPFRLSADLSLLEILAGGKLASGAPESLADWVARRVPAEDHDALRRALAEARIRGTAIDIEHRVYQPAGGVAWMRSRAVPVTDGEGRIEEWLGAAEDVTTRREDRERLAIAIDVAGLSTWDWNLITGEVAWNDGHFRLYGYTPGEVTPDYEAWSSRVHPDDLPEVEERLRRARDEHGPYAAEFRIRPDGEGQVRWCRAAGRFERDAMGLPVRMIGIMQDVTGLKEAEARQRWLMAEFQRQVRNSLSVIRSIVRRSAQAATGKDSYATHLEGRIAAVTRVHAAMMRTPGVGLELETILRDEMQVAAVDESRMRLDGPPLRLPARMVEMMALALHELVTNAIKFGALATPAGRVEVTWEVMEDEPPCLRLFWRESGSGQARASRRKGFGTELLERMLPYSLGARTRIEHGPEGLACAIEMPLRPDRA</sequence>
<dbReference type="SMART" id="SM00086">
    <property type="entry name" value="PAC"/>
    <property type="match status" value="2"/>
</dbReference>
<dbReference type="GO" id="GO:0005524">
    <property type="term" value="F:ATP binding"/>
    <property type="evidence" value="ECO:0007669"/>
    <property type="project" value="UniProtKB-KW"/>
</dbReference>
<dbReference type="InterPro" id="IPR011102">
    <property type="entry name" value="Sig_transdc_His_kinase_HWE"/>
</dbReference>
<evidence type="ECO:0000256" key="1">
    <source>
        <dbReference type="ARBA" id="ARBA00000085"/>
    </source>
</evidence>
<dbReference type="CDD" id="cd00130">
    <property type="entry name" value="PAS"/>
    <property type="match status" value="2"/>
</dbReference>
<keyword evidence="13" id="KW-0157">Chromophore</keyword>
<keyword evidence="8" id="KW-0808">Transferase</keyword>
<dbReference type="InterPro" id="IPR000700">
    <property type="entry name" value="PAS-assoc_C"/>
</dbReference>
<dbReference type="PANTHER" id="PTHR41523">
    <property type="entry name" value="TWO-COMPONENT SYSTEM SENSOR PROTEIN"/>
    <property type="match status" value="1"/>
</dbReference>
<keyword evidence="6" id="KW-0285">Flavoprotein</keyword>
<name>A0A5C4NL91_9RHOB</name>
<keyword evidence="14" id="KW-0843">Virulence</keyword>
<dbReference type="PROSITE" id="PS50112">
    <property type="entry name" value="PAS"/>
    <property type="match status" value="1"/>
</dbReference>
<protein>
    <recommendedName>
        <fullName evidence="2">histidine kinase</fullName>
        <ecNumber evidence="2">2.7.13.3</ecNumber>
    </recommendedName>
</protein>
<keyword evidence="19" id="KW-1185">Reference proteome</keyword>
<evidence type="ECO:0000256" key="11">
    <source>
        <dbReference type="ARBA" id="ARBA00022777"/>
    </source>
</evidence>
<keyword evidence="10" id="KW-0547">Nucleotide-binding</keyword>
<evidence type="ECO:0000256" key="13">
    <source>
        <dbReference type="ARBA" id="ARBA00022991"/>
    </source>
</evidence>
<dbReference type="SMART" id="SM00091">
    <property type="entry name" value="PAS"/>
    <property type="match status" value="1"/>
</dbReference>
<evidence type="ECO:0000256" key="15">
    <source>
        <dbReference type="ARBA" id="ARBA00023170"/>
    </source>
</evidence>
<keyword evidence="12" id="KW-0067">ATP-binding</keyword>
<dbReference type="PANTHER" id="PTHR41523:SF8">
    <property type="entry name" value="ETHYLENE RESPONSE SENSOR PROTEIN"/>
    <property type="match status" value="1"/>
</dbReference>
<dbReference type="EMBL" id="VDFV01000001">
    <property type="protein sequence ID" value="TNC74760.1"/>
    <property type="molecule type" value="Genomic_DNA"/>
</dbReference>
<dbReference type="InterPro" id="IPR035965">
    <property type="entry name" value="PAS-like_dom_sf"/>
</dbReference>
<feature type="domain" description="PAC" evidence="17">
    <location>
        <begin position="203"/>
        <end position="256"/>
    </location>
</feature>
<evidence type="ECO:0000313" key="19">
    <source>
        <dbReference type="Proteomes" id="UP000305709"/>
    </source>
</evidence>
<comment type="caution">
    <text evidence="18">The sequence shown here is derived from an EMBL/GenBank/DDBJ whole genome shotgun (WGS) entry which is preliminary data.</text>
</comment>
<evidence type="ECO:0000256" key="8">
    <source>
        <dbReference type="ARBA" id="ARBA00022679"/>
    </source>
</evidence>
<dbReference type="SUPFAM" id="SSF55874">
    <property type="entry name" value="ATPase domain of HSP90 chaperone/DNA topoisomerase II/histidine kinase"/>
    <property type="match status" value="1"/>
</dbReference>
<keyword evidence="3" id="KW-0600">Photoreceptor protein</keyword>
<dbReference type="Pfam" id="PF08447">
    <property type="entry name" value="PAS_3"/>
    <property type="match status" value="2"/>
</dbReference>
<dbReference type="InterPro" id="IPR036890">
    <property type="entry name" value="HATPase_C_sf"/>
</dbReference>
<evidence type="ECO:0000259" key="17">
    <source>
        <dbReference type="PROSITE" id="PS50113"/>
    </source>
</evidence>
<dbReference type="InterPro" id="IPR013655">
    <property type="entry name" value="PAS_fold_3"/>
</dbReference>
<dbReference type="Gene3D" id="3.30.565.10">
    <property type="entry name" value="Histidine kinase-like ATPase, C-terminal domain"/>
    <property type="match status" value="1"/>
</dbReference>
<evidence type="ECO:0000256" key="9">
    <source>
        <dbReference type="ARBA" id="ARBA00022737"/>
    </source>
</evidence>
<keyword evidence="5" id="KW-0716">Sensory transduction</keyword>
<evidence type="ECO:0000256" key="12">
    <source>
        <dbReference type="ARBA" id="ARBA00022840"/>
    </source>
</evidence>
<keyword evidence="9" id="KW-0677">Repeat</keyword>
<evidence type="ECO:0000256" key="2">
    <source>
        <dbReference type="ARBA" id="ARBA00012438"/>
    </source>
</evidence>
<dbReference type="NCBIfam" id="TIGR00229">
    <property type="entry name" value="sensory_box"/>
    <property type="match status" value="1"/>
</dbReference>
<evidence type="ECO:0000256" key="7">
    <source>
        <dbReference type="ARBA" id="ARBA00022643"/>
    </source>
</evidence>
<dbReference type="InterPro" id="IPR000014">
    <property type="entry name" value="PAS"/>
</dbReference>
<evidence type="ECO:0000256" key="5">
    <source>
        <dbReference type="ARBA" id="ARBA00022606"/>
    </source>
</evidence>
<keyword evidence="15" id="KW-0675">Receptor</keyword>
<evidence type="ECO:0000256" key="4">
    <source>
        <dbReference type="ARBA" id="ARBA00022553"/>
    </source>
</evidence>
<dbReference type="GO" id="GO:0004673">
    <property type="term" value="F:protein histidine kinase activity"/>
    <property type="evidence" value="ECO:0007669"/>
    <property type="project" value="UniProtKB-EC"/>
</dbReference>
<keyword evidence="11" id="KW-0418">Kinase</keyword>
<evidence type="ECO:0000313" key="18">
    <source>
        <dbReference type="EMBL" id="TNC74760.1"/>
    </source>
</evidence>
<keyword evidence="4" id="KW-0597">Phosphoprotein</keyword>
<dbReference type="Gene3D" id="2.10.70.100">
    <property type="match status" value="1"/>
</dbReference>
<evidence type="ECO:0000256" key="6">
    <source>
        <dbReference type="ARBA" id="ARBA00022630"/>
    </source>
</evidence>
<accession>A0A5C4NL91</accession>
<feature type="domain" description="PAS" evidence="16">
    <location>
        <begin position="155"/>
        <end position="200"/>
    </location>
</feature>
<gene>
    <name evidence="18" type="ORF">FHG71_01095</name>
</gene>
<comment type="catalytic activity">
    <reaction evidence="1">
        <text>ATP + protein L-histidine = ADP + protein N-phospho-L-histidine.</text>
        <dbReference type="EC" id="2.7.13.3"/>
    </reaction>
</comment>
<organism evidence="18 19">
    <name type="scientific">Rubellimicrobium roseum</name>
    <dbReference type="NCBI Taxonomy" id="687525"/>
    <lineage>
        <taxon>Bacteria</taxon>
        <taxon>Pseudomonadati</taxon>
        <taxon>Pseudomonadota</taxon>
        <taxon>Alphaproteobacteria</taxon>
        <taxon>Rhodobacterales</taxon>
        <taxon>Roseobacteraceae</taxon>
        <taxon>Rubellimicrobium</taxon>
    </lineage>
</organism>
<dbReference type="Pfam" id="PF07536">
    <property type="entry name" value="HWE_HK"/>
    <property type="match status" value="1"/>
</dbReference>
<dbReference type="GO" id="GO:0009881">
    <property type="term" value="F:photoreceptor activity"/>
    <property type="evidence" value="ECO:0007669"/>
    <property type="project" value="UniProtKB-KW"/>
</dbReference>
<dbReference type="Gene3D" id="3.30.450.20">
    <property type="entry name" value="PAS domain"/>
    <property type="match status" value="2"/>
</dbReference>
<reference evidence="18 19" key="1">
    <citation type="submission" date="2019-06" db="EMBL/GenBank/DDBJ databases">
        <authorList>
            <person name="Jiang L."/>
        </authorList>
    </citation>
    <scope>NUCLEOTIDE SEQUENCE [LARGE SCALE GENOMIC DNA]</scope>
    <source>
        <strain evidence="18 19">YIM 48858</strain>
    </source>
</reference>
<dbReference type="EC" id="2.7.13.3" evidence="2"/>
<evidence type="ECO:0000256" key="10">
    <source>
        <dbReference type="ARBA" id="ARBA00022741"/>
    </source>
</evidence>
<keyword evidence="7" id="KW-0288">FMN</keyword>